<gene>
    <name evidence="4" type="ORF">HHI36_012376</name>
</gene>
<dbReference type="Pfam" id="PF00050">
    <property type="entry name" value="Kazal_1"/>
    <property type="match status" value="1"/>
</dbReference>
<dbReference type="AlphaFoldDB" id="A0ABD2NEN8"/>
<dbReference type="EMBL" id="JABFTP020000103">
    <property type="protein sequence ID" value="KAL3277014.1"/>
    <property type="molecule type" value="Genomic_DNA"/>
</dbReference>
<dbReference type="PROSITE" id="PS51465">
    <property type="entry name" value="KAZAL_2"/>
    <property type="match status" value="1"/>
</dbReference>
<evidence type="ECO:0000259" key="3">
    <source>
        <dbReference type="PROSITE" id="PS51465"/>
    </source>
</evidence>
<protein>
    <recommendedName>
        <fullName evidence="3">Kazal-like domain-containing protein</fullName>
    </recommendedName>
</protein>
<sequence length="213" mass="24319">MYVIAISTFLILLQSMGFRGQEFSGDWANFKKGIPMANSRGNRRQNTETKRWGFPPFTGEQPNIEENEVKTDAFRFPGRPLGNGHRRFNFGEDDDSIVFNDDEFNWRRPFATSKPSPFPKQPPNMPRQPSLFPDIWDRSTTTPLPPVSSTFAIPGMETRRPICEENCPTTPEYNPVCADDNLTYSNIGRFNCAVRCGKQIKIQFRGACQARGR</sequence>
<dbReference type="CDD" id="cd00104">
    <property type="entry name" value="KAZAL_FS"/>
    <property type="match status" value="1"/>
</dbReference>
<dbReference type="InterPro" id="IPR002350">
    <property type="entry name" value="Kazal_dom"/>
</dbReference>
<evidence type="ECO:0000313" key="5">
    <source>
        <dbReference type="Proteomes" id="UP001516400"/>
    </source>
</evidence>
<keyword evidence="2" id="KW-0732">Signal</keyword>
<organism evidence="4 5">
    <name type="scientific">Cryptolaemus montrouzieri</name>
    <dbReference type="NCBI Taxonomy" id="559131"/>
    <lineage>
        <taxon>Eukaryota</taxon>
        <taxon>Metazoa</taxon>
        <taxon>Ecdysozoa</taxon>
        <taxon>Arthropoda</taxon>
        <taxon>Hexapoda</taxon>
        <taxon>Insecta</taxon>
        <taxon>Pterygota</taxon>
        <taxon>Neoptera</taxon>
        <taxon>Endopterygota</taxon>
        <taxon>Coleoptera</taxon>
        <taxon>Polyphaga</taxon>
        <taxon>Cucujiformia</taxon>
        <taxon>Coccinelloidea</taxon>
        <taxon>Coccinellidae</taxon>
        <taxon>Scymninae</taxon>
        <taxon>Scymnini</taxon>
        <taxon>Cryptolaemus</taxon>
    </lineage>
</organism>
<feature type="region of interest" description="Disordered" evidence="1">
    <location>
        <begin position="38"/>
        <end position="61"/>
    </location>
</feature>
<dbReference type="Gene3D" id="3.30.60.30">
    <property type="match status" value="1"/>
</dbReference>
<accession>A0ABD2NEN8</accession>
<dbReference type="Proteomes" id="UP001516400">
    <property type="component" value="Unassembled WGS sequence"/>
</dbReference>
<feature type="domain" description="Kazal-like" evidence="3">
    <location>
        <begin position="157"/>
        <end position="210"/>
    </location>
</feature>
<dbReference type="PANTHER" id="PTHR21179">
    <property type="entry name" value="SERINE-TYPE ENDOPEPTIDASE INHIBITOR"/>
    <property type="match status" value="1"/>
</dbReference>
<reference evidence="4 5" key="1">
    <citation type="journal article" date="2021" name="BMC Biol.">
        <title>Horizontally acquired antibacterial genes associated with adaptive radiation of ladybird beetles.</title>
        <authorList>
            <person name="Li H.S."/>
            <person name="Tang X.F."/>
            <person name="Huang Y.H."/>
            <person name="Xu Z.Y."/>
            <person name="Chen M.L."/>
            <person name="Du X.Y."/>
            <person name="Qiu B.Y."/>
            <person name="Chen P.T."/>
            <person name="Zhang W."/>
            <person name="Slipinski A."/>
            <person name="Escalona H.E."/>
            <person name="Waterhouse R.M."/>
            <person name="Zwick A."/>
            <person name="Pang H."/>
        </authorList>
    </citation>
    <scope>NUCLEOTIDE SEQUENCE [LARGE SCALE GENOMIC DNA]</scope>
    <source>
        <strain evidence="4">SYSU2018</strain>
    </source>
</reference>
<proteinExistence type="predicted"/>
<dbReference type="InterPro" id="IPR039932">
    <property type="entry name" value="Spink4-like"/>
</dbReference>
<name>A0ABD2NEN8_9CUCU</name>
<evidence type="ECO:0000256" key="1">
    <source>
        <dbReference type="SAM" id="MobiDB-lite"/>
    </source>
</evidence>
<dbReference type="InterPro" id="IPR036058">
    <property type="entry name" value="Kazal_dom_sf"/>
</dbReference>
<evidence type="ECO:0000256" key="2">
    <source>
        <dbReference type="SAM" id="SignalP"/>
    </source>
</evidence>
<feature type="signal peptide" evidence="2">
    <location>
        <begin position="1"/>
        <end position="20"/>
    </location>
</feature>
<feature type="chain" id="PRO_5044850114" description="Kazal-like domain-containing protein" evidence="2">
    <location>
        <begin position="21"/>
        <end position="213"/>
    </location>
</feature>
<dbReference type="SMART" id="SM00280">
    <property type="entry name" value="KAZAL"/>
    <property type="match status" value="1"/>
</dbReference>
<dbReference type="SUPFAM" id="SSF100895">
    <property type="entry name" value="Kazal-type serine protease inhibitors"/>
    <property type="match status" value="1"/>
</dbReference>
<dbReference type="PANTHER" id="PTHR21179:SF1">
    <property type="entry name" value="KAZ1-TYPE SERINE PROTEASE INHIBITOR-LIKE PROTEIN TYPE EPSILON-RELATED"/>
    <property type="match status" value="1"/>
</dbReference>
<evidence type="ECO:0000313" key="4">
    <source>
        <dbReference type="EMBL" id="KAL3277014.1"/>
    </source>
</evidence>
<comment type="caution">
    <text evidence="4">The sequence shown here is derived from an EMBL/GenBank/DDBJ whole genome shotgun (WGS) entry which is preliminary data.</text>
</comment>
<keyword evidence="5" id="KW-1185">Reference proteome</keyword>